<feature type="compositionally biased region" description="Pro residues" evidence="1">
    <location>
        <begin position="517"/>
        <end position="534"/>
    </location>
</feature>
<protein>
    <recommendedName>
        <fullName evidence="5">FecR protein domain-containing protein</fullName>
    </recommendedName>
</protein>
<evidence type="ECO:0000256" key="2">
    <source>
        <dbReference type="SAM" id="SignalP"/>
    </source>
</evidence>
<evidence type="ECO:0000256" key="1">
    <source>
        <dbReference type="SAM" id="MobiDB-lite"/>
    </source>
</evidence>
<sequence>MGLQRMARAFGGLVLALAMSAQVALAQEPDPPGRVGRLSYAEGRTEAWTEDRGDWAPIGLNTPVTSRTGLWTSANGRAEVRVGSTAVRLDADSQANFNQIDDAGIAIEVPRGVLRVRLRTLPDDDRLVLSAAQVRVEAQRAGDYRIEHDPGARRVSVTVYAGRARIDGVAERLTLLAGQRVDLDLVDSRMLALGEAVRSSFDDWSERRDREQDRLASSRYVSPEMTGIEALDGHGRWEEDRQYGPLWYPVAVAPGWAPYRYGHWAWIAPWGWTWVDDAPWGFAPFHYGRWVLVDGRWGWAPGTYVARPVYAPALVGFYGGNVGIGVGVGVRVGPVVGWFPLGPWEPYRPPHHCSDDYYRRVNITHVNVTNVNITNINGPTPRTPGGPNGDRPIYPNNYRYATQRDAATFVSRDDFTGARPIRGSQGSLPDPMIRQLPVVAAPPTPAGRPALPAQGNGARDPHGDMWPNRGGPGSAPVQPPPGPARSDAGSDTRTATPAMVPLDPSRRAPDGSLRPGPMVPVQPVPGPTRPPVAPTMPVEREVRPQTARPIEARPATPSAPVAAPVDPVRDAGPASPNWRGRVDVAPERQSGSRTFDGGRDPHAPQIRSEPSAPSAIPRPNSAPVIPMPPRQPEVRVERAMPAPVAPPVQRAPEVRVERPAPPAARPAESAPHRERDTKDRSEDHLRGHNGKQAE</sequence>
<feature type="region of interest" description="Disordered" evidence="1">
    <location>
        <begin position="439"/>
        <end position="694"/>
    </location>
</feature>
<organism evidence="3 4">
    <name type="scientific">Niveibacterium umoris</name>
    <dbReference type="NCBI Taxonomy" id="1193620"/>
    <lineage>
        <taxon>Bacteria</taxon>
        <taxon>Pseudomonadati</taxon>
        <taxon>Pseudomonadota</taxon>
        <taxon>Betaproteobacteria</taxon>
        <taxon>Rhodocyclales</taxon>
        <taxon>Rhodocyclaceae</taxon>
        <taxon>Niveibacterium</taxon>
    </lineage>
</organism>
<comment type="caution">
    <text evidence="3">The sequence shown here is derived from an EMBL/GenBank/DDBJ whole genome shotgun (WGS) entry which is preliminary data.</text>
</comment>
<feature type="compositionally biased region" description="Low complexity" evidence="1">
    <location>
        <begin position="552"/>
        <end position="574"/>
    </location>
</feature>
<keyword evidence="2" id="KW-0732">Signal</keyword>
<evidence type="ECO:0008006" key="5">
    <source>
        <dbReference type="Google" id="ProtNLM"/>
    </source>
</evidence>
<dbReference type="AlphaFoldDB" id="A0A840BK77"/>
<evidence type="ECO:0000313" key="3">
    <source>
        <dbReference type="EMBL" id="MBB4013023.1"/>
    </source>
</evidence>
<proteinExistence type="predicted"/>
<reference evidence="3 4" key="1">
    <citation type="submission" date="2020-08" db="EMBL/GenBank/DDBJ databases">
        <title>Genomic Encyclopedia of Type Strains, Phase IV (KMG-IV): sequencing the most valuable type-strain genomes for metagenomic binning, comparative biology and taxonomic classification.</title>
        <authorList>
            <person name="Goeker M."/>
        </authorList>
    </citation>
    <scope>NUCLEOTIDE SEQUENCE [LARGE SCALE GENOMIC DNA]</scope>
    <source>
        <strain evidence="3 4">DSM 106739</strain>
    </source>
</reference>
<evidence type="ECO:0000313" key="4">
    <source>
        <dbReference type="Proteomes" id="UP000561045"/>
    </source>
</evidence>
<feature type="compositionally biased region" description="Basic and acidic residues" evidence="1">
    <location>
        <begin position="670"/>
        <end position="694"/>
    </location>
</feature>
<feature type="chain" id="PRO_5032289614" description="FecR protein domain-containing protein" evidence="2">
    <location>
        <begin position="27"/>
        <end position="694"/>
    </location>
</feature>
<dbReference type="Proteomes" id="UP000561045">
    <property type="component" value="Unassembled WGS sequence"/>
</dbReference>
<name>A0A840BK77_9RHOO</name>
<keyword evidence="4" id="KW-1185">Reference proteome</keyword>
<dbReference type="Pfam" id="PF20245">
    <property type="entry name" value="DUF6600"/>
    <property type="match status" value="1"/>
</dbReference>
<dbReference type="RefSeq" id="WP_183634784.1">
    <property type="nucleotide sequence ID" value="NZ_BAABLE010000011.1"/>
</dbReference>
<dbReference type="EMBL" id="JACIET010000001">
    <property type="protein sequence ID" value="MBB4013023.1"/>
    <property type="molecule type" value="Genomic_DNA"/>
</dbReference>
<feature type="signal peptide" evidence="2">
    <location>
        <begin position="1"/>
        <end position="26"/>
    </location>
</feature>
<gene>
    <name evidence="3" type="ORF">GGR36_002331</name>
</gene>
<accession>A0A840BK77</accession>
<dbReference type="InterPro" id="IPR046535">
    <property type="entry name" value="DUF6600"/>
</dbReference>
<feature type="compositionally biased region" description="Low complexity" evidence="1">
    <location>
        <begin position="639"/>
        <end position="651"/>
    </location>
</feature>